<reference evidence="3" key="3">
    <citation type="journal article" date="2022" name="bioRxiv">
        <title>A global pangenome for the wheat fungal pathogen Pyrenophora tritici-repentis and prediction of effector protein structural homology.</title>
        <authorList>
            <person name="Moolhuijzen P."/>
            <person name="See P.T."/>
            <person name="Shi G."/>
            <person name="Powell H.R."/>
            <person name="Cockram J."/>
            <person name="Jorgensen L.N."/>
            <person name="Benslimane H."/>
            <person name="Strelkov S.E."/>
            <person name="Turner J."/>
            <person name="Liu Z."/>
            <person name="Moffat C.S."/>
        </authorList>
    </citation>
    <scope>NUCLEOTIDE SEQUENCE</scope>
    <source>
        <strain evidence="3">86-124</strain>
    </source>
</reference>
<evidence type="ECO:0000256" key="1">
    <source>
        <dbReference type="SAM" id="SignalP"/>
    </source>
</evidence>
<evidence type="ECO:0000313" key="5">
    <source>
        <dbReference type="Proteomes" id="UP000249757"/>
    </source>
</evidence>
<comment type="caution">
    <text evidence="2">The sequence shown here is derived from an EMBL/GenBank/DDBJ whole genome shotgun (WGS) entry which is preliminary data.</text>
</comment>
<evidence type="ECO:0000313" key="2">
    <source>
        <dbReference type="EMBL" id="KAF7571119.1"/>
    </source>
</evidence>
<evidence type="ECO:0008006" key="6">
    <source>
        <dbReference type="Google" id="ProtNLM"/>
    </source>
</evidence>
<reference evidence="5" key="4">
    <citation type="journal article" date="2022" name="Microb. Genom.">
        <title>A global pangenome for the wheat fungal pathogen Pyrenophora tritici-repentis and prediction of effector protein structural homology.</title>
        <authorList>
            <person name="Moolhuijzen P.M."/>
            <person name="See P.T."/>
            <person name="Shi G."/>
            <person name="Powell H.R."/>
            <person name="Cockram J."/>
            <person name="Jorgensen L.N."/>
            <person name="Benslimane H."/>
            <person name="Strelkov S.E."/>
            <person name="Turner J."/>
            <person name="Liu Z."/>
            <person name="Moffat C.S."/>
        </authorList>
    </citation>
    <scope>NUCLEOTIDE SEQUENCE [LARGE SCALE GENOMIC DNA]</scope>
</reference>
<feature type="signal peptide" evidence="1">
    <location>
        <begin position="1"/>
        <end position="20"/>
    </location>
</feature>
<accession>A0A5M9L5H0</accession>
<dbReference type="Proteomes" id="UP000249757">
    <property type="component" value="Unassembled WGS sequence"/>
</dbReference>
<gene>
    <name evidence="3" type="ORF">Ptr86124_006631</name>
    <name evidence="2" type="ORF">PtrM4_111210</name>
</gene>
<reference evidence="3" key="2">
    <citation type="submission" date="2021-05" db="EMBL/GenBank/DDBJ databases">
        <authorList>
            <person name="Moolhuijzen P.M."/>
            <person name="Moffat C.S."/>
        </authorList>
    </citation>
    <scope>NUCLEOTIDE SEQUENCE</scope>
    <source>
        <strain evidence="3">86-124</strain>
    </source>
</reference>
<evidence type="ECO:0000313" key="3">
    <source>
        <dbReference type="EMBL" id="KAI1514001.1"/>
    </source>
</evidence>
<name>A0A5M9L5H0_9PLEO</name>
<evidence type="ECO:0000313" key="4">
    <source>
        <dbReference type="Proteomes" id="UP000245464"/>
    </source>
</evidence>
<sequence>MRGLAFLALLHLLPVPTALAYAYLNTAAALVTTLTPSYPTSAPSALLCFARHHGNGLLPLTSCSARLWRTDVAAPKHRPIMPAAVRDSPPAMLQHY</sequence>
<dbReference type="EMBL" id="NRDI02000008">
    <property type="protein sequence ID" value="KAI1514001.1"/>
    <property type="molecule type" value="Genomic_DNA"/>
</dbReference>
<proteinExistence type="predicted"/>
<keyword evidence="1" id="KW-0732">Signal</keyword>
<feature type="chain" id="PRO_5042723945" description="Secreted protein" evidence="1">
    <location>
        <begin position="21"/>
        <end position="96"/>
    </location>
</feature>
<keyword evidence="5" id="KW-1185">Reference proteome</keyword>
<reference evidence="2" key="1">
    <citation type="journal article" date="2018" name="BMC Genomics">
        <title>Comparative genomics of the wheat fungal pathogen Pyrenophora tritici-repentis reveals chromosomal variations and genome plasticity.</title>
        <authorList>
            <person name="Moolhuijzen P."/>
            <person name="See P.T."/>
            <person name="Hane J.K."/>
            <person name="Shi G."/>
            <person name="Liu Z."/>
            <person name="Oliver R.P."/>
            <person name="Moffat C.S."/>
        </authorList>
    </citation>
    <scope>NUCLEOTIDE SEQUENCE [LARGE SCALE GENOMIC DNA]</scope>
    <source>
        <strain evidence="2">M4</strain>
    </source>
</reference>
<dbReference type="AlphaFoldDB" id="A0A5M9L5H0"/>
<organism evidence="2 4">
    <name type="scientific">Pyrenophora tritici-repentis</name>
    <dbReference type="NCBI Taxonomy" id="45151"/>
    <lineage>
        <taxon>Eukaryota</taxon>
        <taxon>Fungi</taxon>
        <taxon>Dikarya</taxon>
        <taxon>Ascomycota</taxon>
        <taxon>Pezizomycotina</taxon>
        <taxon>Dothideomycetes</taxon>
        <taxon>Pleosporomycetidae</taxon>
        <taxon>Pleosporales</taxon>
        <taxon>Pleosporineae</taxon>
        <taxon>Pleosporaceae</taxon>
        <taxon>Pyrenophora</taxon>
    </lineage>
</organism>
<protein>
    <recommendedName>
        <fullName evidence="6">Secreted protein</fullName>
    </recommendedName>
</protein>
<dbReference type="EMBL" id="NQIK02000005">
    <property type="protein sequence ID" value="KAF7571119.1"/>
    <property type="molecule type" value="Genomic_DNA"/>
</dbReference>
<dbReference type="Proteomes" id="UP000245464">
    <property type="component" value="Chromosome 5"/>
</dbReference>